<dbReference type="Proteomes" id="UP000277007">
    <property type="component" value="Unassembled WGS sequence"/>
</dbReference>
<dbReference type="PANTHER" id="PTHR30576">
    <property type="entry name" value="COLANIC BIOSYNTHESIS UDP-GLUCOSE LIPID CARRIER TRANSFERASE"/>
    <property type="match status" value="1"/>
</dbReference>
<evidence type="ECO:0000313" key="12">
    <source>
        <dbReference type="EMBL" id="RTR14638.1"/>
    </source>
</evidence>
<keyword evidence="5 12" id="KW-0808">Transferase</keyword>
<dbReference type="PANTHER" id="PTHR30576:SF4">
    <property type="entry name" value="UNDECAPRENYL-PHOSPHATE GALACTOSE PHOSPHOTRANSFERASE"/>
    <property type="match status" value="1"/>
</dbReference>
<name>A0A431VAT8_9PROT</name>
<feature type="domain" description="Bacterial sugar transferase" evidence="11">
    <location>
        <begin position="329"/>
        <end position="518"/>
    </location>
</feature>
<dbReference type="RefSeq" id="WP_126620069.1">
    <property type="nucleotide sequence ID" value="NZ_JBHUCY010000113.1"/>
</dbReference>
<evidence type="ECO:0000256" key="6">
    <source>
        <dbReference type="ARBA" id="ARBA00022692"/>
    </source>
</evidence>
<protein>
    <submittedName>
        <fullName evidence="12">Undecaprenyl-phosphate galactose phosphotransferase WbaP</fullName>
    </submittedName>
</protein>
<evidence type="ECO:0000256" key="3">
    <source>
        <dbReference type="ARBA" id="ARBA00006464"/>
    </source>
</evidence>
<evidence type="ECO:0000256" key="2">
    <source>
        <dbReference type="ARBA" id="ARBA00004236"/>
    </source>
</evidence>
<evidence type="ECO:0000256" key="9">
    <source>
        <dbReference type="ARBA" id="ARBA00023169"/>
    </source>
</evidence>
<keyword evidence="4" id="KW-1003">Cell membrane</keyword>
<dbReference type="OrthoDB" id="9808602at2"/>
<proteinExistence type="inferred from homology"/>
<evidence type="ECO:0000256" key="4">
    <source>
        <dbReference type="ARBA" id="ARBA00022475"/>
    </source>
</evidence>
<dbReference type="InterPro" id="IPR017472">
    <property type="entry name" value="Undecaprenyl-P_galact_Ptfrase"/>
</dbReference>
<comment type="subcellular location">
    <subcellularLocation>
        <location evidence="2">Cell membrane</location>
    </subcellularLocation>
    <subcellularLocation>
        <location evidence="1">Membrane</location>
        <topology evidence="1">Multi-pass membrane protein</topology>
    </subcellularLocation>
</comment>
<sequence length="525" mass="59171">MPNVVWNIQCRKRCRSIAEFNVVEQRLRQPSQFSTRAQHWTTSRMHQVQAIEAATYPARLSRLNGVRQSALVFADVLALAVAFLLAAVLSLAINEWVFERPYRDLLGDGVGLRLAQFGCLGLCMLLWFQSRGHYRRRLPLWSAMQDVVVGCLLGLLTDGFLMFAFKSDFSRLWLGQAWLLTVPLTPTLRRVAAVLLDAYGLWQLPVVVVGSGRTAESAAEALRLERSLGYNIVGVRPLSAVEEDMAGSWDAFYARERAQLAVLALSDADLAEHEDLIADLTRSRLPFAVAPTLQGLPVLGFDRIYFFSRDVMLLAARNNLAQPLGRALKFAFDMVAASTLTLLLIPVFLVFSLLIMRDGGPVVYRHRRIGRNGRAFDCLKFRTMAPNAEQLLQTLLATDPAAATEWRETCKLKHDPRVTPFGRFLRASSLDELLQLFNVLRGEMSLVGPRPVTDGELALYGRDASYYLETRPGMTGLWQVSGRNEISYDERVRLDVWYVKNWTLWHDVAILVRTIPVVWGRLGAY</sequence>
<feature type="transmembrane region" description="Helical" evidence="10">
    <location>
        <begin position="105"/>
        <end position="128"/>
    </location>
</feature>
<evidence type="ECO:0000256" key="10">
    <source>
        <dbReference type="SAM" id="Phobius"/>
    </source>
</evidence>
<comment type="similarity">
    <text evidence="3">Belongs to the bacterial sugar transferase family.</text>
</comment>
<dbReference type="NCBIfam" id="TIGR03025">
    <property type="entry name" value="EPS_sugtrans"/>
    <property type="match status" value="1"/>
</dbReference>
<evidence type="ECO:0000256" key="1">
    <source>
        <dbReference type="ARBA" id="ARBA00004141"/>
    </source>
</evidence>
<feature type="transmembrane region" description="Helical" evidence="10">
    <location>
        <begin position="70"/>
        <end position="93"/>
    </location>
</feature>
<dbReference type="GO" id="GO:0005886">
    <property type="term" value="C:plasma membrane"/>
    <property type="evidence" value="ECO:0007669"/>
    <property type="project" value="UniProtKB-SubCell"/>
</dbReference>
<keyword evidence="9" id="KW-0270">Exopolysaccharide synthesis</keyword>
<dbReference type="Pfam" id="PF02397">
    <property type="entry name" value="Bac_transf"/>
    <property type="match status" value="1"/>
</dbReference>
<comment type="caution">
    <text evidence="12">The sequence shown here is derived from an EMBL/GenBank/DDBJ whole genome shotgun (WGS) entry which is preliminary data.</text>
</comment>
<reference evidence="12 13" key="1">
    <citation type="submission" date="2018-12" db="EMBL/GenBank/DDBJ databases">
        <authorList>
            <person name="Yang Y."/>
        </authorList>
    </citation>
    <scope>NUCLEOTIDE SEQUENCE [LARGE SCALE GENOMIC DNA]</scope>
    <source>
        <strain evidence="12 13">L-25-5w-1</strain>
    </source>
</reference>
<accession>A0A431VAT8</accession>
<evidence type="ECO:0000259" key="11">
    <source>
        <dbReference type="Pfam" id="PF02397"/>
    </source>
</evidence>
<feature type="transmembrane region" description="Helical" evidence="10">
    <location>
        <begin position="140"/>
        <end position="165"/>
    </location>
</feature>
<dbReference type="NCBIfam" id="TIGR03022">
    <property type="entry name" value="WbaP_sugtrans"/>
    <property type="match status" value="1"/>
</dbReference>
<dbReference type="InterPro" id="IPR017475">
    <property type="entry name" value="EPS_sugar_tfrase"/>
</dbReference>
<gene>
    <name evidence="12" type="primary">wbaP</name>
    <name evidence="12" type="ORF">EJ903_23515</name>
</gene>
<evidence type="ECO:0000256" key="8">
    <source>
        <dbReference type="ARBA" id="ARBA00023136"/>
    </source>
</evidence>
<dbReference type="GO" id="GO:0016780">
    <property type="term" value="F:phosphotransferase activity, for other substituted phosphate groups"/>
    <property type="evidence" value="ECO:0007669"/>
    <property type="project" value="TreeGrafter"/>
</dbReference>
<evidence type="ECO:0000313" key="13">
    <source>
        <dbReference type="Proteomes" id="UP000277007"/>
    </source>
</evidence>
<dbReference type="GO" id="GO:0000271">
    <property type="term" value="P:polysaccharide biosynthetic process"/>
    <property type="evidence" value="ECO:0007669"/>
    <property type="project" value="UniProtKB-KW"/>
</dbReference>
<dbReference type="EMBL" id="RXMA01000037">
    <property type="protein sequence ID" value="RTR14638.1"/>
    <property type="molecule type" value="Genomic_DNA"/>
</dbReference>
<feature type="transmembrane region" description="Helical" evidence="10">
    <location>
        <begin position="334"/>
        <end position="356"/>
    </location>
</feature>
<keyword evidence="6 10" id="KW-0812">Transmembrane</keyword>
<organism evidence="12 13">
    <name type="scientific">Azospirillum griseum</name>
    <dbReference type="NCBI Taxonomy" id="2496639"/>
    <lineage>
        <taxon>Bacteria</taxon>
        <taxon>Pseudomonadati</taxon>
        <taxon>Pseudomonadota</taxon>
        <taxon>Alphaproteobacteria</taxon>
        <taxon>Rhodospirillales</taxon>
        <taxon>Azospirillaceae</taxon>
        <taxon>Azospirillum</taxon>
    </lineage>
</organism>
<dbReference type="AlphaFoldDB" id="A0A431VAT8"/>
<dbReference type="Pfam" id="PF13727">
    <property type="entry name" value="CoA_binding_3"/>
    <property type="match status" value="1"/>
</dbReference>
<keyword evidence="8 10" id="KW-0472">Membrane</keyword>
<keyword evidence="7 10" id="KW-1133">Transmembrane helix</keyword>
<evidence type="ECO:0000256" key="7">
    <source>
        <dbReference type="ARBA" id="ARBA00022989"/>
    </source>
</evidence>
<evidence type="ECO:0000256" key="5">
    <source>
        <dbReference type="ARBA" id="ARBA00022679"/>
    </source>
</evidence>
<keyword evidence="13" id="KW-1185">Reference proteome</keyword>
<dbReference type="InterPro" id="IPR003362">
    <property type="entry name" value="Bact_transf"/>
</dbReference>